<dbReference type="PANTHER" id="PTHR28232">
    <property type="entry name" value="TRANSCRIPTIONAL REGULATORY PROTEIN RXT2"/>
    <property type="match status" value="1"/>
</dbReference>
<dbReference type="InterPro" id="IPR013904">
    <property type="entry name" value="RXT2_N"/>
</dbReference>
<organism evidence="3">
    <name type="scientific">Rosellinia necatrix</name>
    <name type="common">White root-rot fungus</name>
    <dbReference type="NCBI Taxonomy" id="77044"/>
    <lineage>
        <taxon>Eukaryota</taxon>
        <taxon>Fungi</taxon>
        <taxon>Dikarya</taxon>
        <taxon>Ascomycota</taxon>
        <taxon>Pezizomycotina</taxon>
        <taxon>Sordariomycetes</taxon>
        <taxon>Xylariomycetidae</taxon>
        <taxon>Xylariales</taxon>
        <taxon>Xylariaceae</taxon>
        <taxon>Rosellinia</taxon>
    </lineage>
</organism>
<gene>
    <name evidence="3" type="ORF">SAMD00023353_3001390</name>
</gene>
<feature type="domain" description="Transcriptional regulatory protein RXT2 N-terminal" evidence="2">
    <location>
        <begin position="37"/>
        <end position="177"/>
    </location>
</feature>
<dbReference type="PANTHER" id="PTHR28232:SF1">
    <property type="entry name" value="TRANSCRIPTIONAL REGULATORY PROTEIN RXT2"/>
    <property type="match status" value="1"/>
</dbReference>
<dbReference type="STRING" id="77044.A0A1W2TJF0"/>
<dbReference type="EMBL" id="DF977475">
    <property type="protein sequence ID" value="GAP88338.1"/>
    <property type="molecule type" value="Genomic_DNA"/>
</dbReference>
<sequence>MASQHVLFAETIAAMKKARKRRAYESDSDSEVDYRGNRGHKLKRKARFAHEGQLAPPSGPELYREIVNHAGYQRAIISRNPPLIDDEGYEVDSDDDEEHILDAMNNAAEFNPHANIRLENILAPLIAVTDLPTHQTLSRPYTSETLTELTKQACNIMHKENAALWKIKHLQTKLIGDHNWAPCELMVGPNDIELFDDDYIDRSQGSVKPNNSALMLERIRNEDKPNGHSVPNGDGRLLNSHERSHDSNDNEKLDVPMADVDSRSNEVIMTQDTHSNERGVKEVAQHRTEGPESTDLTTKVYVVVNGQAINDLTAPGGSGNANAQTTSLDSELVGKTADIIDRRVSVASDTTNDLPIHPMFLPPRSARPDRDLGIPEGEAEDMRRLLQLMVQKQEEVCRGVKRLYEGLLRANRMRKTVLQWSKYEAHVGPNRDMSDGEDWYDREEWGLEEDLKKGQDEEEDEPQTTKKTRARR</sequence>
<keyword evidence="4" id="KW-1185">Reference proteome</keyword>
<feature type="region of interest" description="Disordered" evidence="1">
    <location>
        <begin position="220"/>
        <end position="255"/>
    </location>
</feature>
<feature type="compositionally biased region" description="Basic and acidic residues" evidence="1">
    <location>
        <begin position="442"/>
        <end position="455"/>
    </location>
</feature>
<proteinExistence type="predicted"/>
<dbReference type="OrthoDB" id="2405722at2759"/>
<dbReference type="Pfam" id="PF08595">
    <property type="entry name" value="RXT2_N"/>
    <property type="match status" value="1"/>
</dbReference>
<evidence type="ECO:0000313" key="4">
    <source>
        <dbReference type="Proteomes" id="UP000054516"/>
    </source>
</evidence>
<dbReference type="Proteomes" id="UP000054516">
    <property type="component" value="Unassembled WGS sequence"/>
</dbReference>
<evidence type="ECO:0000313" key="3">
    <source>
        <dbReference type="EMBL" id="GAP88338.1"/>
    </source>
</evidence>
<accession>A0A1W2TJF0</accession>
<reference evidence="3" key="1">
    <citation type="submission" date="2016-03" db="EMBL/GenBank/DDBJ databases">
        <title>Draft genome sequence of Rosellinia necatrix.</title>
        <authorList>
            <person name="Kanematsu S."/>
        </authorList>
    </citation>
    <scope>NUCLEOTIDE SEQUENCE [LARGE SCALE GENOMIC DNA]</scope>
    <source>
        <strain evidence="3">W97</strain>
    </source>
</reference>
<dbReference type="OMA" id="EDVFEWC"/>
<dbReference type="GO" id="GO:0033698">
    <property type="term" value="C:Rpd3L complex"/>
    <property type="evidence" value="ECO:0007669"/>
    <property type="project" value="TreeGrafter"/>
</dbReference>
<name>A0A1W2TJF0_ROSNE</name>
<evidence type="ECO:0000259" key="2">
    <source>
        <dbReference type="Pfam" id="PF08595"/>
    </source>
</evidence>
<evidence type="ECO:0000256" key="1">
    <source>
        <dbReference type="SAM" id="MobiDB-lite"/>
    </source>
</evidence>
<dbReference type="GO" id="GO:0005829">
    <property type="term" value="C:cytosol"/>
    <property type="evidence" value="ECO:0007669"/>
    <property type="project" value="TreeGrafter"/>
</dbReference>
<feature type="region of interest" description="Disordered" evidence="1">
    <location>
        <begin position="427"/>
        <end position="472"/>
    </location>
</feature>
<dbReference type="InterPro" id="IPR039602">
    <property type="entry name" value="Rxt2"/>
</dbReference>
<feature type="compositionally biased region" description="Basic and acidic residues" evidence="1">
    <location>
        <begin position="239"/>
        <end position="255"/>
    </location>
</feature>
<protein>
    <submittedName>
        <fullName evidence="3">Putative rxt2-like protein</fullName>
    </submittedName>
</protein>
<dbReference type="AlphaFoldDB" id="A0A1W2TJF0"/>